<dbReference type="InterPro" id="IPR051478">
    <property type="entry name" value="Beta-lactamase-like_AB/R"/>
</dbReference>
<dbReference type="SUPFAM" id="SSF56601">
    <property type="entry name" value="beta-lactamase/transpeptidase-like"/>
    <property type="match status" value="1"/>
</dbReference>
<comment type="similarity">
    <text evidence="1">Belongs to the beta-lactamase family.</text>
</comment>
<accession>A0A4R6YUN7</accession>
<proteinExistence type="inferred from homology"/>
<dbReference type="InterPro" id="IPR012338">
    <property type="entry name" value="Beta-lactam/transpept-like"/>
</dbReference>
<dbReference type="AlphaFoldDB" id="A0A4R6YUN7"/>
<comment type="caution">
    <text evidence="4">The sequence shown here is derived from an EMBL/GenBank/DDBJ whole genome shotgun (WGS) entry which is preliminary data.</text>
</comment>
<sequence>MTCRRRWPMAATGLLCLALAAAASGQSTPPAASLGETALSDSARVLQNGTRFVVPKGWSIRNQDGAAILGAPEGDAHIVIREGGSDGADAAVAATWAAYRPGFAATAQAADRPAREGWDQTRRYRYESPDGTRNLFALALRKGEHWTVVISDLSAAVAERRDAQLEVIFNTLLPQGYTRETFAGRPAHRLDAARIALLTELIETARKTLDIPGVALGLVQDGKVVFEGGFGVRQIGRAAPVDARTLFNIASNGKALTTLMLARQVEAGRFDWNTPVASIWREFRVGDAETTRRVAVKHLICACTGMPRQDYEWMFEGDHSTAASMMQLLSTAQPTSEFGDIYQYSNLMAAAAGFFGGHVLYPRRELGAAYDAAMQQLVFGPLGMSATTADFRRALAGNHAAGHAPDIQGNVRIAGQGLNRAAISTRPSGNHWSNVRDLLRYVRMELANGLLPDGRRYIGEDVLLARREPQVTEGRDEYYGMGLKIDRQWGVPVIHHGGTAIGYRSDMIWLPDHGVGAVILINSDSGSLLRSLFRRRLLEVLFDGQPVALQELLSQAGKTQSAVAGQREQLSIPADAAAAGRLAPSYRSAELGRLDVRRKNGVTRFDFGGWSSEVATRPSKDGRLTFVTIAPGEDGFEFDVAERDGKRRLVVRDAQHEYEFVEGR</sequence>
<evidence type="ECO:0000256" key="2">
    <source>
        <dbReference type="SAM" id="SignalP"/>
    </source>
</evidence>
<gene>
    <name evidence="4" type="ORF">DFR29_109103</name>
</gene>
<evidence type="ECO:0000313" key="4">
    <source>
        <dbReference type="EMBL" id="TDR42047.1"/>
    </source>
</evidence>
<evidence type="ECO:0000313" key="5">
    <source>
        <dbReference type="Proteomes" id="UP000295293"/>
    </source>
</evidence>
<dbReference type="EMBL" id="SNZH01000009">
    <property type="protein sequence ID" value="TDR42047.1"/>
    <property type="molecule type" value="Genomic_DNA"/>
</dbReference>
<dbReference type="InterPro" id="IPR001466">
    <property type="entry name" value="Beta-lactam-related"/>
</dbReference>
<keyword evidence="2" id="KW-0732">Signal</keyword>
<evidence type="ECO:0000256" key="1">
    <source>
        <dbReference type="ARBA" id="ARBA00038473"/>
    </source>
</evidence>
<keyword evidence="5" id="KW-1185">Reference proteome</keyword>
<name>A0A4R6YUN7_9GAMM</name>
<dbReference type="Proteomes" id="UP000295293">
    <property type="component" value="Unassembled WGS sequence"/>
</dbReference>
<organism evidence="4 5">
    <name type="scientific">Tahibacter aquaticus</name>
    <dbReference type="NCBI Taxonomy" id="520092"/>
    <lineage>
        <taxon>Bacteria</taxon>
        <taxon>Pseudomonadati</taxon>
        <taxon>Pseudomonadota</taxon>
        <taxon>Gammaproteobacteria</taxon>
        <taxon>Lysobacterales</taxon>
        <taxon>Rhodanobacteraceae</taxon>
        <taxon>Tahibacter</taxon>
    </lineage>
</organism>
<feature type="signal peptide" evidence="2">
    <location>
        <begin position="1"/>
        <end position="23"/>
    </location>
</feature>
<feature type="chain" id="PRO_5020320380" evidence="2">
    <location>
        <begin position="24"/>
        <end position="664"/>
    </location>
</feature>
<dbReference type="PANTHER" id="PTHR22935:SF95">
    <property type="entry name" value="BETA-LACTAMASE-LIKE 1-RELATED"/>
    <property type="match status" value="1"/>
</dbReference>
<protein>
    <submittedName>
        <fullName evidence="4">CubicO group peptidase (Beta-lactamase class C family)</fullName>
    </submittedName>
</protein>
<dbReference type="Gene3D" id="3.40.710.10">
    <property type="entry name" value="DD-peptidase/beta-lactamase superfamily"/>
    <property type="match status" value="1"/>
</dbReference>
<feature type="domain" description="Beta-lactamase-related" evidence="3">
    <location>
        <begin position="200"/>
        <end position="531"/>
    </location>
</feature>
<dbReference type="PANTHER" id="PTHR22935">
    <property type="entry name" value="PENICILLIN-BINDING PROTEIN"/>
    <property type="match status" value="1"/>
</dbReference>
<dbReference type="Pfam" id="PF00144">
    <property type="entry name" value="Beta-lactamase"/>
    <property type="match status" value="1"/>
</dbReference>
<evidence type="ECO:0000259" key="3">
    <source>
        <dbReference type="Pfam" id="PF00144"/>
    </source>
</evidence>
<reference evidence="4 5" key="1">
    <citation type="submission" date="2019-03" db="EMBL/GenBank/DDBJ databases">
        <title>Genomic Encyclopedia of Type Strains, Phase IV (KMG-IV): sequencing the most valuable type-strain genomes for metagenomic binning, comparative biology and taxonomic classification.</title>
        <authorList>
            <person name="Goeker M."/>
        </authorList>
    </citation>
    <scope>NUCLEOTIDE SEQUENCE [LARGE SCALE GENOMIC DNA]</scope>
    <source>
        <strain evidence="4 5">DSM 21667</strain>
    </source>
</reference>